<dbReference type="Gene3D" id="3.30.200.20">
    <property type="entry name" value="Phosphorylase Kinase, domain 1"/>
    <property type="match status" value="1"/>
</dbReference>
<dbReference type="FunFam" id="1.10.510.10:FF:000021">
    <property type="entry name" value="Serine/threonine protein kinase"/>
    <property type="match status" value="1"/>
</dbReference>
<dbReference type="PANTHER" id="PTHR43289:SF6">
    <property type="entry name" value="SERINE_THREONINE-PROTEIN KINASE NEKL-3"/>
    <property type="match status" value="1"/>
</dbReference>
<dbReference type="PROSITE" id="PS50011">
    <property type="entry name" value="PROTEIN_KINASE_DOM"/>
    <property type="match status" value="1"/>
</dbReference>
<keyword evidence="10" id="KW-1185">Reference proteome</keyword>
<dbReference type="InterPro" id="IPR017441">
    <property type="entry name" value="Protein_kinase_ATP_BS"/>
</dbReference>
<evidence type="ECO:0000256" key="6">
    <source>
        <dbReference type="ARBA" id="ARBA00022840"/>
    </source>
</evidence>
<dbReference type="CDD" id="cd14014">
    <property type="entry name" value="STKc_PknB_like"/>
    <property type="match status" value="1"/>
</dbReference>
<dbReference type="Gene3D" id="2.120.10.30">
    <property type="entry name" value="TolB, C-terminal domain"/>
    <property type="match status" value="2"/>
</dbReference>
<keyword evidence="2" id="KW-0723">Serine/threonine-protein kinase</keyword>
<dbReference type="AlphaFoldDB" id="A0A6M4IGP5"/>
<organism evidence="9 10">
    <name type="scientific">Gemmatimonas groenlandica</name>
    <dbReference type="NCBI Taxonomy" id="2732249"/>
    <lineage>
        <taxon>Bacteria</taxon>
        <taxon>Pseudomonadati</taxon>
        <taxon>Gemmatimonadota</taxon>
        <taxon>Gemmatimonadia</taxon>
        <taxon>Gemmatimonadales</taxon>
        <taxon>Gemmatimonadaceae</taxon>
        <taxon>Gemmatimonas</taxon>
    </lineage>
</organism>
<dbReference type="RefSeq" id="WP_171223700.1">
    <property type="nucleotide sequence ID" value="NZ_CP053085.1"/>
</dbReference>
<evidence type="ECO:0000256" key="1">
    <source>
        <dbReference type="ARBA" id="ARBA00012513"/>
    </source>
</evidence>
<evidence type="ECO:0000313" key="10">
    <source>
        <dbReference type="Proteomes" id="UP000500938"/>
    </source>
</evidence>
<dbReference type="InterPro" id="IPR011042">
    <property type="entry name" value="6-blade_b-propeller_TolB-like"/>
</dbReference>
<dbReference type="SUPFAM" id="SSF82171">
    <property type="entry name" value="DPP6 N-terminal domain-like"/>
    <property type="match status" value="2"/>
</dbReference>
<evidence type="ECO:0000256" key="3">
    <source>
        <dbReference type="ARBA" id="ARBA00022679"/>
    </source>
</evidence>
<dbReference type="InterPro" id="IPR008271">
    <property type="entry name" value="Ser/Thr_kinase_AS"/>
</dbReference>
<name>A0A6M4IGP5_9BACT</name>
<keyword evidence="3" id="KW-0808">Transferase</keyword>
<evidence type="ECO:0000256" key="5">
    <source>
        <dbReference type="ARBA" id="ARBA00022777"/>
    </source>
</evidence>
<dbReference type="SMART" id="SM00220">
    <property type="entry name" value="S_TKc"/>
    <property type="match status" value="1"/>
</dbReference>
<dbReference type="KEGG" id="ggr:HKW67_01440"/>
<keyword evidence="6 7" id="KW-0067">ATP-binding</keyword>
<dbReference type="Proteomes" id="UP000500938">
    <property type="component" value="Chromosome"/>
</dbReference>
<evidence type="ECO:0000259" key="8">
    <source>
        <dbReference type="PROSITE" id="PS50011"/>
    </source>
</evidence>
<dbReference type="SUPFAM" id="SSF56112">
    <property type="entry name" value="Protein kinase-like (PK-like)"/>
    <property type="match status" value="1"/>
</dbReference>
<evidence type="ECO:0000313" key="9">
    <source>
        <dbReference type="EMBL" id="QJR34274.1"/>
    </source>
</evidence>
<dbReference type="EMBL" id="CP053085">
    <property type="protein sequence ID" value="QJR34274.1"/>
    <property type="molecule type" value="Genomic_DNA"/>
</dbReference>
<dbReference type="Gene3D" id="1.10.510.10">
    <property type="entry name" value="Transferase(Phosphotransferase) domain 1"/>
    <property type="match status" value="1"/>
</dbReference>
<dbReference type="EC" id="2.7.11.1" evidence="1"/>
<protein>
    <recommendedName>
        <fullName evidence="1">non-specific serine/threonine protein kinase</fullName>
        <ecNumber evidence="1">2.7.11.1</ecNumber>
    </recommendedName>
</protein>
<keyword evidence="4 7" id="KW-0547">Nucleotide-binding</keyword>
<dbReference type="GO" id="GO:0004674">
    <property type="term" value="F:protein serine/threonine kinase activity"/>
    <property type="evidence" value="ECO:0007669"/>
    <property type="project" value="UniProtKB-KW"/>
</dbReference>
<evidence type="ECO:0000256" key="7">
    <source>
        <dbReference type="PROSITE-ProRule" id="PRU10141"/>
    </source>
</evidence>
<dbReference type="InterPro" id="IPR011009">
    <property type="entry name" value="Kinase-like_dom_sf"/>
</dbReference>
<dbReference type="PROSITE" id="PS00108">
    <property type="entry name" value="PROTEIN_KINASE_ST"/>
    <property type="match status" value="1"/>
</dbReference>
<dbReference type="Pfam" id="PF00069">
    <property type="entry name" value="Pkinase"/>
    <property type="match status" value="1"/>
</dbReference>
<dbReference type="InterPro" id="IPR000719">
    <property type="entry name" value="Prot_kinase_dom"/>
</dbReference>
<sequence length="877" mass="95077">MPRTIAERLTSALAGRYVLERELGAGGMATVWLARDLRHDRAVALKVLRPELTAVLGAERFLDEIRLTARLDHPHILTLIDSGEADGLLFYVLPYVRGESLRARLDHEKQLPLDDAVRLVRQVASALAYAHSHGVVHRDIKPENILLHEGEAVVTDFGIALALREAGGTRLTESGLSLGTPQYMSPEQATGDRELDARSDVYSLGAVLYELITGDPPHAGTTVQAVIAKLLTEKPTSLRTLRNTVPDALEKAVFKALSKVPADRFTGANTFGDAIAAGLTQPERGSESPPSQRSLWKPMMLGVGIGLAVVTATWLLLGTRGVAATTANIPEAGVPATYFGDVLDFALSPDAQRLALGRLACPERGRCETVVEVRDVRGGISLPLARFLATYDMRWSRDGRYVDVTAADSTGRFGLFRVSSLGGPVAYLGLFGFAQSVGRTDSLFVGVSVSNFIRLGFLLPGETAQRDTASFVGLDAWAISPDAARIALVQQRGGQNQIRLVDRRWRTLDSLSVPEYYSQPRWSPPGDALLWVADANSDVGLRVVRVEVDRASGRFRGSPRAVTVPFDMPQSFSGRRLDIADDGTIAYVSGVTPRVLQLMSRTRAGTVPSVVRRIVGQTGRLSAFISPNGGTIAFTRLAAHKGSATDQLIAFDVAAGQEREISPPLQHFVDAVWTNDGTALIYASYEEGVGTRFTRWDRATDRRQLVGTYPGRSLNLISVMPDESLFTIGEDGASVEHLARDTGERVRRFPLPGGQAVTVLVAAPDGTDAATMSWTASGDSLVIGSLDLRSGAWKEFTRLFAEGTGTMRWLAEGSVEFTITSSVSASELYRLDPRRGTVTRLGELAVPFASYNFSRDGRWATAVERRVVSNVYLVRPR</sequence>
<evidence type="ECO:0000256" key="2">
    <source>
        <dbReference type="ARBA" id="ARBA00022527"/>
    </source>
</evidence>
<proteinExistence type="predicted"/>
<dbReference type="PROSITE" id="PS00107">
    <property type="entry name" value="PROTEIN_KINASE_ATP"/>
    <property type="match status" value="1"/>
</dbReference>
<keyword evidence="5 9" id="KW-0418">Kinase</keyword>
<gene>
    <name evidence="9" type="ORF">HKW67_01440</name>
</gene>
<reference evidence="9 10" key="1">
    <citation type="submission" date="2020-05" db="EMBL/GenBank/DDBJ databases">
        <title>Complete genome sequence of Gemmatimonas greenlandica TET16.</title>
        <authorList>
            <person name="Zeng Y."/>
        </authorList>
    </citation>
    <scope>NUCLEOTIDE SEQUENCE [LARGE SCALE GENOMIC DNA]</scope>
    <source>
        <strain evidence="9 10">TET16</strain>
    </source>
</reference>
<feature type="domain" description="Protein kinase" evidence="8">
    <location>
        <begin position="17"/>
        <end position="276"/>
    </location>
</feature>
<evidence type="ECO:0000256" key="4">
    <source>
        <dbReference type="ARBA" id="ARBA00022741"/>
    </source>
</evidence>
<feature type="binding site" evidence="7">
    <location>
        <position position="46"/>
    </location>
    <ligand>
        <name>ATP</name>
        <dbReference type="ChEBI" id="CHEBI:30616"/>
    </ligand>
</feature>
<dbReference type="PANTHER" id="PTHR43289">
    <property type="entry name" value="MITOGEN-ACTIVATED PROTEIN KINASE KINASE KINASE 20-RELATED"/>
    <property type="match status" value="1"/>
</dbReference>
<accession>A0A6M4IGP5</accession>
<dbReference type="GO" id="GO:0005524">
    <property type="term" value="F:ATP binding"/>
    <property type="evidence" value="ECO:0007669"/>
    <property type="project" value="UniProtKB-UniRule"/>
</dbReference>